<evidence type="ECO:0000256" key="1">
    <source>
        <dbReference type="SAM" id="MobiDB-lite"/>
    </source>
</evidence>
<accession>A0A1I7ZCV0</accession>
<dbReference type="Proteomes" id="UP000095287">
    <property type="component" value="Unplaced"/>
</dbReference>
<organism evidence="2 3">
    <name type="scientific">Steinernema glaseri</name>
    <dbReference type="NCBI Taxonomy" id="37863"/>
    <lineage>
        <taxon>Eukaryota</taxon>
        <taxon>Metazoa</taxon>
        <taxon>Ecdysozoa</taxon>
        <taxon>Nematoda</taxon>
        <taxon>Chromadorea</taxon>
        <taxon>Rhabditida</taxon>
        <taxon>Tylenchina</taxon>
        <taxon>Panagrolaimomorpha</taxon>
        <taxon>Strongyloidoidea</taxon>
        <taxon>Steinernematidae</taxon>
        <taxon>Steinernema</taxon>
    </lineage>
</organism>
<evidence type="ECO:0000313" key="2">
    <source>
        <dbReference type="Proteomes" id="UP000095287"/>
    </source>
</evidence>
<protein>
    <submittedName>
        <fullName evidence="3">Uncharacterized protein</fullName>
    </submittedName>
</protein>
<evidence type="ECO:0000313" key="3">
    <source>
        <dbReference type="WBParaSite" id="L893_g25160.t1"/>
    </source>
</evidence>
<name>A0A1I7ZCV0_9BILA</name>
<dbReference type="WBParaSite" id="L893_g25160.t1">
    <property type="protein sequence ID" value="L893_g25160.t1"/>
    <property type="gene ID" value="L893_g25160"/>
</dbReference>
<feature type="region of interest" description="Disordered" evidence="1">
    <location>
        <begin position="1"/>
        <end position="22"/>
    </location>
</feature>
<reference evidence="3" key="1">
    <citation type="submission" date="2016-11" db="UniProtKB">
        <authorList>
            <consortium name="WormBaseParasite"/>
        </authorList>
    </citation>
    <scope>IDENTIFICATION</scope>
</reference>
<proteinExistence type="predicted"/>
<sequence length="111" mass="11974">MGQEGSGYPPSISTPEGPSPTRVRLKIGSEVARGEAEPVLGAAATRLRDGDGRTCCWGWCISDGLKGTSLTPGHGEEESKILWIDRILHQKLIKLGKHRNVDYLSPSIGHQ</sequence>
<keyword evidence="2" id="KW-1185">Reference proteome</keyword>
<dbReference type="AlphaFoldDB" id="A0A1I7ZCV0"/>